<gene>
    <name evidence="2" type="ORF">CgunFtcFv8_017814</name>
</gene>
<evidence type="ECO:0000313" key="2">
    <source>
        <dbReference type="EMBL" id="KAK5925278.1"/>
    </source>
</evidence>
<sequence length="67" mass="7474">MSQTREEIKPSALLKAQSSLKMFSRKVKREQGSCREDSITKKLLNLPHSPLLGFSIAVYAIILSVAQ</sequence>
<keyword evidence="1" id="KW-1133">Transmembrane helix</keyword>
<dbReference type="EMBL" id="JAURVH010001520">
    <property type="protein sequence ID" value="KAK5925278.1"/>
    <property type="molecule type" value="Genomic_DNA"/>
</dbReference>
<keyword evidence="3" id="KW-1185">Reference proteome</keyword>
<evidence type="ECO:0000256" key="1">
    <source>
        <dbReference type="SAM" id="Phobius"/>
    </source>
</evidence>
<organism evidence="2 3">
    <name type="scientific">Champsocephalus gunnari</name>
    <name type="common">Mackerel icefish</name>
    <dbReference type="NCBI Taxonomy" id="52237"/>
    <lineage>
        <taxon>Eukaryota</taxon>
        <taxon>Metazoa</taxon>
        <taxon>Chordata</taxon>
        <taxon>Craniata</taxon>
        <taxon>Vertebrata</taxon>
        <taxon>Euteleostomi</taxon>
        <taxon>Actinopterygii</taxon>
        <taxon>Neopterygii</taxon>
        <taxon>Teleostei</taxon>
        <taxon>Neoteleostei</taxon>
        <taxon>Acanthomorphata</taxon>
        <taxon>Eupercaria</taxon>
        <taxon>Perciformes</taxon>
        <taxon>Notothenioidei</taxon>
        <taxon>Channichthyidae</taxon>
        <taxon>Champsocephalus</taxon>
    </lineage>
</organism>
<accession>A0AAN8DRH7</accession>
<name>A0AAN8DRH7_CHAGU</name>
<keyword evidence="1" id="KW-0472">Membrane</keyword>
<dbReference type="Proteomes" id="UP001331515">
    <property type="component" value="Unassembled WGS sequence"/>
</dbReference>
<protein>
    <submittedName>
        <fullName evidence="2">Uncharacterized protein</fullName>
    </submittedName>
</protein>
<proteinExistence type="predicted"/>
<reference evidence="2 3" key="1">
    <citation type="journal article" date="2023" name="Mol. Biol. Evol.">
        <title>Genomics of Secondarily Temperate Adaptation in the Only Non-Antarctic Icefish.</title>
        <authorList>
            <person name="Rivera-Colon A.G."/>
            <person name="Rayamajhi N."/>
            <person name="Minhas B.F."/>
            <person name="Madrigal G."/>
            <person name="Bilyk K.T."/>
            <person name="Yoon V."/>
            <person name="Hune M."/>
            <person name="Gregory S."/>
            <person name="Cheng C.H.C."/>
            <person name="Catchen J.M."/>
        </authorList>
    </citation>
    <scope>NUCLEOTIDE SEQUENCE [LARGE SCALE GENOMIC DNA]</scope>
    <source>
        <tissue evidence="2">White muscle</tissue>
    </source>
</reference>
<keyword evidence="1" id="KW-0812">Transmembrane</keyword>
<feature type="transmembrane region" description="Helical" evidence="1">
    <location>
        <begin position="48"/>
        <end position="66"/>
    </location>
</feature>
<dbReference type="AlphaFoldDB" id="A0AAN8DRH7"/>
<evidence type="ECO:0000313" key="3">
    <source>
        <dbReference type="Proteomes" id="UP001331515"/>
    </source>
</evidence>
<comment type="caution">
    <text evidence="2">The sequence shown here is derived from an EMBL/GenBank/DDBJ whole genome shotgun (WGS) entry which is preliminary data.</text>
</comment>